<dbReference type="EMBL" id="JBHUMA010000006">
    <property type="protein sequence ID" value="MFD2599422.1"/>
    <property type="molecule type" value="Genomic_DNA"/>
</dbReference>
<organism evidence="2 3">
    <name type="scientific">Sphingobacterium corticis</name>
    <dbReference type="NCBI Taxonomy" id="1812823"/>
    <lineage>
        <taxon>Bacteria</taxon>
        <taxon>Pseudomonadati</taxon>
        <taxon>Bacteroidota</taxon>
        <taxon>Sphingobacteriia</taxon>
        <taxon>Sphingobacteriales</taxon>
        <taxon>Sphingobacteriaceae</taxon>
        <taxon>Sphingobacterium</taxon>
    </lineage>
</organism>
<keyword evidence="3" id="KW-1185">Reference proteome</keyword>
<protein>
    <submittedName>
        <fullName evidence="2">Uncharacterized protein</fullName>
    </submittedName>
</protein>
<evidence type="ECO:0000313" key="3">
    <source>
        <dbReference type="Proteomes" id="UP001597393"/>
    </source>
</evidence>
<dbReference type="RefSeq" id="WP_380869548.1">
    <property type="nucleotide sequence ID" value="NZ_JBHUMA010000006.1"/>
</dbReference>
<dbReference type="Proteomes" id="UP001597393">
    <property type="component" value="Unassembled WGS sequence"/>
</dbReference>
<feature type="region of interest" description="Disordered" evidence="1">
    <location>
        <begin position="26"/>
        <end position="59"/>
    </location>
</feature>
<sequence length="59" mass="6337">MKQQYTPPLIDCYQIAVEHSIAASSSDITVGGNTGSGNANQPDVEDWQSTDGFNQGFNM</sequence>
<proteinExistence type="predicted"/>
<feature type="compositionally biased region" description="Polar residues" evidence="1">
    <location>
        <begin position="49"/>
        <end position="59"/>
    </location>
</feature>
<accession>A0ABW5NNL1</accession>
<evidence type="ECO:0000256" key="1">
    <source>
        <dbReference type="SAM" id="MobiDB-lite"/>
    </source>
</evidence>
<evidence type="ECO:0000313" key="2">
    <source>
        <dbReference type="EMBL" id="MFD2599422.1"/>
    </source>
</evidence>
<gene>
    <name evidence="2" type="ORF">ACFSQ3_10710</name>
</gene>
<reference evidence="3" key="1">
    <citation type="journal article" date="2019" name="Int. J. Syst. Evol. Microbiol.">
        <title>The Global Catalogue of Microorganisms (GCM) 10K type strain sequencing project: providing services to taxonomists for standard genome sequencing and annotation.</title>
        <authorList>
            <consortium name="The Broad Institute Genomics Platform"/>
            <consortium name="The Broad Institute Genome Sequencing Center for Infectious Disease"/>
            <person name="Wu L."/>
            <person name="Ma J."/>
        </authorList>
    </citation>
    <scope>NUCLEOTIDE SEQUENCE [LARGE SCALE GENOMIC DNA]</scope>
    <source>
        <strain evidence="3">KCTC 42248</strain>
    </source>
</reference>
<comment type="caution">
    <text evidence="2">The sequence shown here is derived from an EMBL/GenBank/DDBJ whole genome shotgun (WGS) entry which is preliminary data.</text>
</comment>
<name>A0ABW5NNL1_9SPHI</name>